<evidence type="ECO:0000313" key="2">
    <source>
        <dbReference type="Proteomes" id="UP001501147"/>
    </source>
</evidence>
<dbReference type="Proteomes" id="UP001501147">
    <property type="component" value="Unassembled WGS sequence"/>
</dbReference>
<reference evidence="2" key="1">
    <citation type="journal article" date="2019" name="Int. J. Syst. Evol. Microbiol.">
        <title>The Global Catalogue of Microorganisms (GCM) 10K type strain sequencing project: providing services to taxonomists for standard genome sequencing and annotation.</title>
        <authorList>
            <consortium name="The Broad Institute Genomics Platform"/>
            <consortium name="The Broad Institute Genome Sequencing Center for Infectious Disease"/>
            <person name="Wu L."/>
            <person name="Ma J."/>
        </authorList>
    </citation>
    <scope>NUCLEOTIDE SEQUENCE [LARGE SCALE GENOMIC DNA]</scope>
    <source>
        <strain evidence="2">JCM 18324</strain>
    </source>
</reference>
<dbReference type="SUPFAM" id="SSF52507">
    <property type="entry name" value="Homo-oligomeric flavin-containing Cys decarboxylases, HFCD"/>
    <property type="match status" value="1"/>
</dbReference>
<evidence type="ECO:0000313" key="1">
    <source>
        <dbReference type="EMBL" id="GAA4768770.1"/>
    </source>
</evidence>
<accession>A0ABP8ZY81</accession>
<keyword evidence="2" id="KW-1185">Reference proteome</keyword>
<dbReference type="Gene3D" id="3.40.50.1950">
    <property type="entry name" value="Flavin prenyltransferase-like"/>
    <property type="match status" value="1"/>
</dbReference>
<evidence type="ECO:0008006" key="3">
    <source>
        <dbReference type="Google" id="ProtNLM"/>
    </source>
</evidence>
<comment type="caution">
    <text evidence="1">The sequence shown here is derived from an EMBL/GenBank/DDBJ whole genome shotgun (WGS) entry which is preliminary data.</text>
</comment>
<dbReference type="InterPro" id="IPR036551">
    <property type="entry name" value="Flavin_trans-like"/>
</dbReference>
<dbReference type="EMBL" id="BAABJV010000002">
    <property type="protein sequence ID" value="GAA4768770.1"/>
    <property type="molecule type" value="Genomic_DNA"/>
</dbReference>
<organism evidence="1 2">
    <name type="scientific">Streptomyces sanyensis</name>
    <dbReference type="NCBI Taxonomy" id="568869"/>
    <lineage>
        <taxon>Bacteria</taxon>
        <taxon>Bacillati</taxon>
        <taxon>Actinomycetota</taxon>
        <taxon>Actinomycetes</taxon>
        <taxon>Kitasatosporales</taxon>
        <taxon>Streptomycetaceae</taxon>
        <taxon>Streptomyces</taxon>
    </lineage>
</organism>
<protein>
    <recommendedName>
        <fullName evidence="3">Flavoprotein</fullName>
    </recommendedName>
</protein>
<sequence>MWCDGRMTRALHLLGAAAPPVLHMAGAVEDAQARGWDVCVGVTPTAAEWLGQGGVAELERVSGHPVRWEPRRPGEGDVWSAADVIAFAPVTANSLNAWALGLTPSWVVGAVVAGVGRRVPMVAMPCVNQVLAAHPQVDRSVAVLREAGVRVLYGEGGWVPNRPGEGRPQAFPWGFVLEVVDQEARPGQ</sequence>
<proteinExistence type="predicted"/>
<gene>
    <name evidence="1" type="ORF">GCM10023329_14340</name>
</gene>
<name>A0ABP8ZY81_9ACTN</name>